<protein>
    <recommendedName>
        <fullName evidence="3">WG repeat protein</fullName>
    </recommendedName>
</protein>
<dbReference type="Proteomes" id="UP000071561">
    <property type="component" value="Chromosome"/>
</dbReference>
<dbReference type="PATRIC" id="fig|188932.3.peg.2132"/>
<sequence length="512" mass="59556">MHLSVHILYNRKPIVIISLFLIFMSQTFRAIAQDSSEEILYPWKSKSGLIGYSDQKGQLKIQPQFKDASLFTNEFAIIEKDGHKGIINKEGVIIIGCKYDEVQLAAVGNETLAITRKKYNAWWRINQWKLFPGFSIMGGARDKRFFDTEVQRMKWEITLLNNKQTFVSTDHRNGAYPYETSNIRHFKNKVLINDHLYQIDKRNIKHLSGLFKGFLIDSTLLRQQGDSYQIVDLDVKRQGEAIFNIPRVVNLKVGEELKELNTVSRISGIEVKFNFMEDQQAHIYIYPDLKKIFPLQISKYLDDNTNASEIIGNAKMIWSVPETDYFLIYSIIHLQNGFYLLHKNGFWESDRTKTKDFVVTSNSGNLMYPTVHDLGMDPLLPQNFLVKRIEQTRDHKHWFAVSGTTKSDSSSLSGIFDSAGKKWILPMRYGSLEQMKGYPYIWKFEFESQSDYKKKKYGLIDIKTGKIIIDPIYTTLTADGKAGIYNADKWEWFYINPITGKEYRECDSKNQY</sequence>
<name>A0A127VCI3_9SPHI</name>
<accession>A0A127VCI3</accession>
<dbReference type="AlphaFoldDB" id="A0A127VCI3"/>
<organism evidence="1 2">
    <name type="scientific">Pedobacter cryoconitis</name>
    <dbReference type="NCBI Taxonomy" id="188932"/>
    <lineage>
        <taxon>Bacteria</taxon>
        <taxon>Pseudomonadati</taxon>
        <taxon>Bacteroidota</taxon>
        <taxon>Sphingobacteriia</taxon>
        <taxon>Sphingobacteriales</taxon>
        <taxon>Sphingobacteriaceae</taxon>
        <taxon>Pedobacter</taxon>
    </lineage>
</organism>
<dbReference type="RefSeq" id="WP_068400090.1">
    <property type="nucleotide sequence ID" value="NZ_CP014504.1"/>
</dbReference>
<dbReference type="OrthoDB" id="1420171at2"/>
<evidence type="ECO:0000313" key="1">
    <source>
        <dbReference type="EMBL" id="AMP98939.1"/>
    </source>
</evidence>
<keyword evidence="2" id="KW-1185">Reference proteome</keyword>
<dbReference type="EMBL" id="CP014504">
    <property type="protein sequence ID" value="AMP98939.1"/>
    <property type="molecule type" value="Genomic_DNA"/>
</dbReference>
<evidence type="ECO:0008006" key="3">
    <source>
        <dbReference type="Google" id="ProtNLM"/>
    </source>
</evidence>
<dbReference type="PANTHER" id="PTHR37841:SF1">
    <property type="entry name" value="DUF3298 DOMAIN-CONTAINING PROTEIN"/>
    <property type="match status" value="1"/>
</dbReference>
<evidence type="ECO:0000313" key="2">
    <source>
        <dbReference type="Proteomes" id="UP000071561"/>
    </source>
</evidence>
<dbReference type="InterPro" id="IPR032774">
    <property type="entry name" value="WG_beta_rep"/>
</dbReference>
<dbReference type="Pfam" id="PF14903">
    <property type="entry name" value="WG_beta_rep"/>
    <property type="match status" value="3"/>
</dbReference>
<proteinExistence type="predicted"/>
<dbReference type="PANTHER" id="PTHR37841">
    <property type="entry name" value="GLR2918 PROTEIN"/>
    <property type="match status" value="1"/>
</dbReference>
<gene>
    <name evidence="1" type="ORF">AY601_2035</name>
</gene>
<reference evidence="1 2" key="1">
    <citation type="submission" date="2016-03" db="EMBL/GenBank/DDBJ databases">
        <title>Complete genome sequence of Pedobacter cryoconitis PAMC 27485.</title>
        <authorList>
            <person name="Lee J."/>
            <person name="Kim O.-S."/>
        </authorList>
    </citation>
    <scope>NUCLEOTIDE SEQUENCE [LARGE SCALE GENOMIC DNA]</scope>
    <source>
        <strain evidence="1 2">PAMC 27485</strain>
    </source>
</reference>
<dbReference type="KEGG" id="pcm:AY601_2035"/>
<dbReference type="SUPFAM" id="SSF69360">
    <property type="entry name" value="Cell wall binding repeat"/>
    <property type="match status" value="1"/>
</dbReference>